<sequence>MIGAAGFVIPDARDRADALAFVSRTLRIADNAVTRLRRRDVDHVELWGTTGFDVLVSRVIAARLDVDDLVCDSATLADAVRSAQQLHSAQVDPGFPFDSAWPGALPPRGGTGTGTFTHVDDLPARTVLRLAREGAVLAREENSGHGPAAALLDQPVLSVHDEASAGEVVEIPMRALFALAAMGFVRDTGGGEVTEVSDLQLVGEDEPVRVRVAGSWGRIDARYGSVFFRRTAGLSLDVV</sequence>
<comment type="caution">
    <text evidence="3">The sequence shown here is derived from an EMBL/GenBank/DDBJ whole genome shotgun (WGS) entry which is preliminary data.</text>
</comment>
<dbReference type="InterPro" id="IPR058498">
    <property type="entry name" value="DUF8185"/>
</dbReference>
<reference evidence="3" key="2">
    <citation type="submission" date="2020-09" db="EMBL/GenBank/DDBJ databases">
        <authorList>
            <person name="Sun Q."/>
            <person name="Zhou Y."/>
        </authorList>
    </citation>
    <scope>NUCLEOTIDE SEQUENCE</scope>
    <source>
        <strain evidence="3">CGMCC 1.12827</strain>
    </source>
</reference>
<dbReference type="EMBL" id="BMGC01000010">
    <property type="protein sequence ID" value="GGB30781.1"/>
    <property type="molecule type" value="Genomic_DNA"/>
</dbReference>
<reference evidence="3" key="1">
    <citation type="journal article" date="2014" name="Int. J. Syst. Evol. Microbiol.">
        <title>Complete genome sequence of Corynebacterium casei LMG S-19264T (=DSM 44701T), isolated from a smear-ripened cheese.</title>
        <authorList>
            <consortium name="US DOE Joint Genome Institute (JGI-PGF)"/>
            <person name="Walter F."/>
            <person name="Albersmeier A."/>
            <person name="Kalinowski J."/>
            <person name="Ruckert C."/>
        </authorList>
    </citation>
    <scope>NUCLEOTIDE SEQUENCE</scope>
    <source>
        <strain evidence="3">CGMCC 1.12827</strain>
    </source>
</reference>
<dbReference type="AlphaFoldDB" id="A0A916WTA7"/>
<feature type="domain" description="DUF8185" evidence="2">
    <location>
        <begin position="114"/>
        <end position="232"/>
    </location>
</feature>
<accession>A0A916WTA7</accession>
<proteinExistence type="predicted"/>
<dbReference type="Proteomes" id="UP000621454">
    <property type="component" value="Unassembled WGS sequence"/>
</dbReference>
<dbReference type="Pfam" id="PF26572">
    <property type="entry name" value="DUF8185"/>
    <property type="match status" value="1"/>
</dbReference>
<evidence type="ECO:0000313" key="4">
    <source>
        <dbReference type="Proteomes" id="UP000621454"/>
    </source>
</evidence>
<gene>
    <name evidence="3" type="ORF">GCM10011489_18700</name>
</gene>
<evidence type="ECO:0000259" key="2">
    <source>
        <dbReference type="Pfam" id="PF26572"/>
    </source>
</evidence>
<name>A0A916WTA7_9ACTN</name>
<dbReference type="RefSeq" id="WP_229742339.1">
    <property type="nucleotide sequence ID" value="NZ_BMGC01000010.1"/>
</dbReference>
<protein>
    <submittedName>
        <fullName evidence="3">Uncharacterized protein</fullName>
    </submittedName>
</protein>
<keyword evidence="4" id="KW-1185">Reference proteome</keyword>
<feature type="domain" description="DUF8010" evidence="1">
    <location>
        <begin position="6"/>
        <end position="103"/>
    </location>
</feature>
<dbReference type="Pfam" id="PF26035">
    <property type="entry name" value="DUF8010"/>
    <property type="match status" value="1"/>
</dbReference>
<evidence type="ECO:0000313" key="3">
    <source>
        <dbReference type="EMBL" id="GGB30781.1"/>
    </source>
</evidence>
<dbReference type="InterPro" id="IPR058323">
    <property type="entry name" value="DUF8010"/>
</dbReference>
<evidence type="ECO:0000259" key="1">
    <source>
        <dbReference type="Pfam" id="PF26035"/>
    </source>
</evidence>
<organism evidence="3 4">
    <name type="scientific">Gordonia jinhuaensis</name>
    <dbReference type="NCBI Taxonomy" id="1517702"/>
    <lineage>
        <taxon>Bacteria</taxon>
        <taxon>Bacillati</taxon>
        <taxon>Actinomycetota</taxon>
        <taxon>Actinomycetes</taxon>
        <taxon>Mycobacteriales</taxon>
        <taxon>Gordoniaceae</taxon>
        <taxon>Gordonia</taxon>
    </lineage>
</organism>